<name>A0A1B1AE56_9PROT</name>
<evidence type="ECO:0000313" key="2">
    <source>
        <dbReference type="EMBL" id="ANP44835.1"/>
    </source>
</evidence>
<gene>
    <name evidence="2" type="ORF">ATE48_02290</name>
</gene>
<dbReference type="SUPFAM" id="SSF47413">
    <property type="entry name" value="lambda repressor-like DNA-binding domains"/>
    <property type="match status" value="1"/>
</dbReference>
<dbReference type="OrthoDB" id="9785949at2"/>
<evidence type="ECO:0000259" key="1">
    <source>
        <dbReference type="PROSITE" id="PS50943"/>
    </source>
</evidence>
<proteinExistence type="predicted"/>
<keyword evidence="3" id="KW-1185">Reference proteome</keyword>
<accession>A0A1B1AE56</accession>
<sequence>MRSVVSPVGLARKQLERRLAPLRKMPEFARPARGWIKAMREALGMTATQLGGRIGVSQSRIARIEKDEAEDAVTLATLRRVAEGLDCTLVYALVPNEPLDEMLKARARAQADAQLKRTHHSMRLENQALDKRDLEAERERLAMEILVGDPRRLWDAP</sequence>
<dbReference type="RefSeq" id="WP_066767425.1">
    <property type="nucleotide sequence ID" value="NZ_CP013244.1"/>
</dbReference>
<dbReference type="KEGG" id="cbot:ATE48_02290"/>
<organism evidence="2 3">
    <name type="scientific">Candidatus Viadribacter manganicus</name>
    <dbReference type="NCBI Taxonomy" id="1759059"/>
    <lineage>
        <taxon>Bacteria</taxon>
        <taxon>Pseudomonadati</taxon>
        <taxon>Pseudomonadota</taxon>
        <taxon>Alphaproteobacteria</taxon>
        <taxon>Hyphomonadales</taxon>
        <taxon>Hyphomonadaceae</taxon>
        <taxon>Candidatus Viadribacter</taxon>
    </lineage>
</organism>
<dbReference type="AlphaFoldDB" id="A0A1B1AE56"/>
<dbReference type="STRING" id="1759059.ATE48_02290"/>
<dbReference type="InterPro" id="IPR001387">
    <property type="entry name" value="Cro/C1-type_HTH"/>
</dbReference>
<dbReference type="InterPro" id="IPR010982">
    <property type="entry name" value="Lambda_DNA-bd_dom_sf"/>
</dbReference>
<dbReference type="GO" id="GO:0003677">
    <property type="term" value="F:DNA binding"/>
    <property type="evidence" value="ECO:0007669"/>
    <property type="project" value="InterPro"/>
</dbReference>
<feature type="domain" description="HTH cro/C1-type" evidence="1">
    <location>
        <begin position="36"/>
        <end position="92"/>
    </location>
</feature>
<dbReference type="SMART" id="SM00530">
    <property type="entry name" value="HTH_XRE"/>
    <property type="match status" value="1"/>
</dbReference>
<dbReference type="InParanoid" id="A0A1B1AE56"/>
<dbReference type="EMBL" id="CP013244">
    <property type="protein sequence ID" value="ANP44835.1"/>
    <property type="molecule type" value="Genomic_DNA"/>
</dbReference>
<evidence type="ECO:0000313" key="3">
    <source>
        <dbReference type="Proteomes" id="UP000092498"/>
    </source>
</evidence>
<dbReference type="InterPro" id="IPR013435">
    <property type="entry name" value="Mobile_mystery_prot_A"/>
</dbReference>
<dbReference type="CDD" id="cd00093">
    <property type="entry name" value="HTH_XRE"/>
    <property type="match status" value="1"/>
</dbReference>
<reference evidence="2 3" key="1">
    <citation type="submission" date="2015-11" db="EMBL/GenBank/DDBJ databases">
        <title>Whole-Genome Sequence of Candidatus Oderbacter manganicum from the National Park Lower Oder Valley, Germany.</title>
        <authorList>
            <person name="Braun B."/>
            <person name="Liere K."/>
            <person name="Szewzyk U."/>
        </authorList>
    </citation>
    <scope>NUCLEOTIDE SEQUENCE [LARGE SCALE GENOMIC DNA]</scope>
    <source>
        <strain evidence="2 3">OTSz_A_272</strain>
    </source>
</reference>
<dbReference type="Gene3D" id="1.10.260.40">
    <property type="entry name" value="lambda repressor-like DNA-binding domains"/>
    <property type="match status" value="1"/>
</dbReference>
<dbReference type="Pfam" id="PF01381">
    <property type="entry name" value="HTH_3"/>
    <property type="match status" value="1"/>
</dbReference>
<dbReference type="NCBIfam" id="TIGR02612">
    <property type="entry name" value="mob_myst_A"/>
    <property type="match status" value="1"/>
</dbReference>
<dbReference type="PROSITE" id="PS50943">
    <property type="entry name" value="HTH_CROC1"/>
    <property type="match status" value="1"/>
</dbReference>
<protein>
    <recommendedName>
        <fullName evidence="1">HTH cro/C1-type domain-containing protein</fullName>
    </recommendedName>
</protein>
<dbReference type="Proteomes" id="UP000092498">
    <property type="component" value="Chromosome"/>
</dbReference>